<proteinExistence type="predicted"/>
<dbReference type="SUPFAM" id="SSF52540">
    <property type="entry name" value="P-loop containing nucleoside triphosphate hydrolases"/>
    <property type="match status" value="1"/>
</dbReference>
<dbReference type="SUPFAM" id="SSF52821">
    <property type="entry name" value="Rhodanese/Cell cycle control phosphatase"/>
    <property type="match status" value="1"/>
</dbReference>
<dbReference type="InterPro" id="IPR001763">
    <property type="entry name" value="Rhodanese-like_dom"/>
</dbReference>
<reference evidence="3 4" key="1">
    <citation type="submission" date="2016-07" db="EMBL/GenBank/DDBJ databases">
        <title>Genome analysis of Flavihumibacter stibioxidans YS-17.</title>
        <authorList>
            <person name="Shi K."/>
            <person name="Han Y."/>
            <person name="Wang G."/>
        </authorList>
    </citation>
    <scope>NUCLEOTIDE SEQUENCE [LARGE SCALE GENOMIC DNA]</scope>
    <source>
        <strain evidence="3 4">YS-17</strain>
    </source>
</reference>
<evidence type="ECO:0000313" key="3">
    <source>
        <dbReference type="EMBL" id="MBC6492749.1"/>
    </source>
</evidence>
<dbReference type="EMBL" id="MBUA01000029">
    <property type="protein sequence ID" value="MBC6492749.1"/>
    <property type="molecule type" value="Genomic_DNA"/>
</dbReference>
<dbReference type="InterPro" id="IPR027417">
    <property type="entry name" value="P-loop_NTPase"/>
</dbReference>
<dbReference type="InterPro" id="IPR036873">
    <property type="entry name" value="Rhodanese-like_dom_sf"/>
</dbReference>
<evidence type="ECO:0000259" key="2">
    <source>
        <dbReference type="PROSITE" id="PS50206"/>
    </source>
</evidence>
<dbReference type="NCBIfam" id="TIGR03167">
    <property type="entry name" value="tRNA_sel_U_synt"/>
    <property type="match status" value="1"/>
</dbReference>
<evidence type="ECO:0000256" key="1">
    <source>
        <dbReference type="ARBA" id="ARBA00023266"/>
    </source>
</evidence>
<sequence length="364" mass="40881">MAVKPIVLEKFLELSVDHPVLDVRSPAEYAHAHIPGAYSLPLFNDEERKVVGTAYKQESREQAIKIGLDYFGPKMRRMVEVAEGILSQQGKSASTPNPQTSNILLVHCWRGGMRSAGVAWLLDLYGFEVYTLVGGYKSFRHFVVETFTRQWSMKVLGGYTGSGKTAILEKIERLGDSVIDLEKLAFHKGSAFGHLGQPEQPSQEMFENKLAIELNNLSGKGGGENSAIPQPFWVEDESWRIGNILVPQPFYKQMRSAPCYFLDIPFSERLQYIVKDYGKADRENLISAVLRIQKRLGGLETKTAINCLVENDIEGAFSILLKYYDKWYLKGLYSREPGCPPVVNVPANSVDPVRNSQLLLNTMN</sequence>
<gene>
    <name evidence="3" type="ORF">BC349_16955</name>
</gene>
<dbReference type="InterPro" id="IPR017582">
    <property type="entry name" value="SelU"/>
</dbReference>
<dbReference type="PROSITE" id="PS50206">
    <property type="entry name" value="RHODANESE_3"/>
    <property type="match status" value="1"/>
</dbReference>
<dbReference type="Gene3D" id="3.40.250.10">
    <property type="entry name" value="Rhodanese-like domain"/>
    <property type="match status" value="1"/>
</dbReference>
<dbReference type="SMART" id="SM00450">
    <property type="entry name" value="RHOD"/>
    <property type="match status" value="1"/>
</dbReference>
<keyword evidence="4" id="KW-1185">Reference proteome</keyword>
<organism evidence="3 4">
    <name type="scientific">Flavihumibacter stibioxidans</name>
    <dbReference type="NCBI Taxonomy" id="1834163"/>
    <lineage>
        <taxon>Bacteria</taxon>
        <taxon>Pseudomonadati</taxon>
        <taxon>Bacteroidota</taxon>
        <taxon>Chitinophagia</taxon>
        <taxon>Chitinophagales</taxon>
        <taxon>Chitinophagaceae</taxon>
        <taxon>Flavihumibacter</taxon>
    </lineage>
</organism>
<dbReference type="Proteomes" id="UP000765802">
    <property type="component" value="Unassembled WGS sequence"/>
</dbReference>
<accession>A0ABR7MD44</accession>
<dbReference type="PANTHER" id="PTHR30401">
    <property type="entry name" value="TRNA 2-SELENOURIDINE SYNTHASE"/>
    <property type="match status" value="1"/>
</dbReference>
<name>A0ABR7MD44_9BACT</name>
<feature type="domain" description="Rhodanese" evidence="2">
    <location>
        <begin position="14"/>
        <end position="148"/>
    </location>
</feature>
<dbReference type="NCBIfam" id="NF008750">
    <property type="entry name" value="PRK11784.1-2"/>
    <property type="match status" value="1"/>
</dbReference>
<dbReference type="PANTHER" id="PTHR30401:SF0">
    <property type="entry name" value="TRNA 2-SELENOURIDINE SYNTHASE"/>
    <property type="match status" value="1"/>
</dbReference>
<dbReference type="RefSeq" id="WP_187258069.1">
    <property type="nucleotide sequence ID" value="NZ_JBHULF010000019.1"/>
</dbReference>
<dbReference type="Pfam" id="PF26341">
    <property type="entry name" value="AAA_SelU"/>
    <property type="match status" value="1"/>
</dbReference>
<dbReference type="Pfam" id="PF00581">
    <property type="entry name" value="Rhodanese"/>
    <property type="match status" value="1"/>
</dbReference>
<protein>
    <submittedName>
        <fullName evidence="3">tRNA 2-selenouridine(34) synthase MnmH</fullName>
    </submittedName>
</protein>
<evidence type="ECO:0000313" key="4">
    <source>
        <dbReference type="Proteomes" id="UP000765802"/>
    </source>
</evidence>
<keyword evidence="1" id="KW-0711">Selenium</keyword>
<dbReference type="InterPro" id="IPR058840">
    <property type="entry name" value="AAA_SelU"/>
</dbReference>
<comment type="caution">
    <text evidence="3">The sequence shown here is derived from an EMBL/GenBank/DDBJ whole genome shotgun (WGS) entry which is preliminary data.</text>
</comment>